<dbReference type="PANTHER" id="PTHR19957:SF38">
    <property type="entry name" value="LD27581P"/>
    <property type="match status" value="1"/>
</dbReference>
<dbReference type="SUPFAM" id="SSF47661">
    <property type="entry name" value="t-snare proteins"/>
    <property type="match status" value="1"/>
</dbReference>
<evidence type="ECO:0000256" key="3">
    <source>
        <dbReference type="SAM" id="MobiDB-lite"/>
    </source>
</evidence>
<dbReference type="PANTHER" id="PTHR19957">
    <property type="entry name" value="SYNTAXIN"/>
    <property type="match status" value="1"/>
</dbReference>
<dbReference type="GO" id="GO:0048278">
    <property type="term" value="P:vesicle docking"/>
    <property type="evidence" value="ECO:0007669"/>
    <property type="project" value="TreeGrafter"/>
</dbReference>
<dbReference type="SMART" id="SM00503">
    <property type="entry name" value="SynN"/>
    <property type="match status" value="1"/>
</dbReference>
<gene>
    <name evidence="6" type="ORF">VHUM_01139</name>
</gene>
<name>A0A7D8Z6J2_VANHU</name>
<keyword evidence="4" id="KW-0472">Membrane</keyword>
<organism evidence="6 7">
    <name type="scientific">Vanrija humicola</name>
    <name type="common">Yeast</name>
    <name type="synonym">Cryptococcus humicola</name>
    <dbReference type="NCBI Taxonomy" id="5417"/>
    <lineage>
        <taxon>Eukaryota</taxon>
        <taxon>Fungi</taxon>
        <taxon>Dikarya</taxon>
        <taxon>Basidiomycota</taxon>
        <taxon>Agaricomycotina</taxon>
        <taxon>Tremellomycetes</taxon>
        <taxon>Trichosporonales</taxon>
        <taxon>Trichosporonaceae</taxon>
        <taxon>Vanrija</taxon>
    </lineage>
</organism>
<dbReference type="InterPro" id="IPR000727">
    <property type="entry name" value="T_SNARE_dom"/>
</dbReference>
<dbReference type="PROSITE" id="PS00914">
    <property type="entry name" value="SYNTAXIN"/>
    <property type="match status" value="1"/>
</dbReference>
<dbReference type="FunFam" id="1.20.5.110:FF:000059">
    <property type="entry name" value="Related to syntaxin 12"/>
    <property type="match status" value="1"/>
</dbReference>
<comment type="caution">
    <text evidence="6">The sequence shown here is derived from an EMBL/GenBank/DDBJ whole genome shotgun (WGS) entry which is preliminary data.</text>
</comment>
<protein>
    <recommendedName>
        <fullName evidence="5">t-SNARE coiled-coil homology domain-containing protein</fullName>
    </recommendedName>
</protein>
<keyword evidence="4" id="KW-1133">Transmembrane helix</keyword>
<proteinExistence type="inferred from homology"/>
<evidence type="ECO:0000256" key="2">
    <source>
        <dbReference type="RuleBase" id="RU003858"/>
    </source>
</evidence>
<dbReference type="OrthoDB" id="364348at2759"/>
<dbReference type="GO" id="GO:0006896">
    <property type="term" value="P:Golgi to vacuole transport"/>
    <property type="evidence" value="ECO:0007669"/>
    <property type="project" value="TreeGrafter"/>
</dbReference>
<dbReference type="Gene3D" id="1.20.58.70">
    <property type="match status" value="1"/>
</dbReference>
<feature type="domain" description="T-SNARE coiled-coil homology" evidence="5">
    <location>
        <begin position="181"/>
        <end position="243"/>
    </location>
</feature>
<dbReference type="GO" id="GO:0012505">
    <property type="term" value="C:endomembrane system"/>
    <property type="evidence" value="ECO:0007669"/>
    <property type="project" value="TreeGrafter"/>
</dbReference>
<dbReference type="Gene3D" id="1.20.5.110">
    <property type="match status" value="1"/>
</dbReference>
<dbReference type="Pfam" id="PF05739">
    <property type="entry name" value="SNARE"/>
    <property type="match status" value="1"/>
</dbReference>
<dbReference type="SMART" id="SM00397">
    <property type="entry name" value="t_SNARE"/>
    <property type="match status" value="1"/>
</dbReference>
<dbReference type="Proteomes" id="UP000473826">
    <property type="component" value="Unassembled WGS sequence"/>
</dbReference>
<dbReference type="GO" id="GO:0031201">
    <property type="term" value="C:SNARE complex"/>
    <property type="evidence" value="ECO:0007669"/>
    <property type="project" value="TreeGrafter"/>
</dbReference>
<evidence type="ECO:0000256" key="4">
    <source>
        <dbReference type="SAM" id="Phobius"/>
    </source>
</evidence>
<keyword evidence="7" id="KW-1185">Reference proteome</keyword>
<dbReference type="InterPro" id="IPR006012">
    <property type="entry name" value="Syntaxin/epimorphin_CS"/>
</dbReference>
<dbReference type="InterPro" id="IPR006011">
    <property type="entry name" value="Syntaxin_N"/>
</dbReference>
<dbReference type="AlphaFoldDB" id="A0A7D8Z6J2"/>
<dbReference type="GO" id="GO:0005484">
    <property type="term" value="F:SNAP receptor activity"/>
    <property type="evidence" value="ECO:0007669"/>
    <property type="project" value="InterPro"/>
</dbReference>
<feature type="region of interest" description="Disordered" evidence="3">
    <location>
        <begin position="1"/>
        <end position="23"/>
    </location>
</feature>
<evidence type="ECO:0000313" key="7">
    <source>
        <dbReference type="Proteomes" id="UP000473826"/>
    </source>
</evidence>
<dbReference type="InterPro" id="IPR010989">
    <property type="entry name" value="SNARE"/>
</dbReference>
<evidence type="ECO:0000259" key="5">
    <source>
        <dbReference type="PROSITE" id="PS50192"/>
    </source>
</evidence>
<dbReference type="EMBL" id="QKWK01000002">
    <property type="protein sequence ID" value="TXT13772.1"/>
    <property type="molecule type" value="Genomic_DNA"/>
</dbReference>
<sequence>MGGRRDVVPRPRPLTPPPADDSAFTKVKDSVSIQIFKIQTNVQGIQKLVDKLGGSGDGQQLRTALHNLTESTRDMVKRSTEDVKVLSAFPTGGAGQAARKPVQAKLSREYTAALQGFQRVQRLSVEKQRTTVEVQKRAVEAAEDEAHSHNEPRSSVELEQVQTQTQVHAPQISQHELEFQEQLIAERESEIREIESGIHELNDIFRDLGAIVEHQGGLIDNIESNITNVAAHTSSAAEELTTAHEYQRKAGRRAVCLLLILVVVILFVLLAVGVRARATLTDTDPGLTEPHCGLYRLSLYRARNACANVVLLCVCRSATMPNGDGQQSLGPVYFHARGVGVVGASARACRMLRRRGVACSVVVLTHKPPVSHPRITARY</sequence>
<feature type="transmembrane region" description="Helical" evidence="4">
    <location>
        <begin position="254"/>
        <end position="274"/>
    </location>
</feature>
<dbReference type="GO" id="GO:0000149">
    <property type="term" value="F:SNARE binding"/>
    <property type="evidence" value="ECO:0007669"/>
    <property type="project" value="TreeGrafter"/>
</dbReference>
<dbReference type="PROSITE" id="PS50192">
    <property type="entry name" value="T_SNARE"/>
    <property type="match status" value="1"/>
</dbReference>
<dbReference type="GO" id="GO:0006906">
    <property type="term" value="P:vesicle fusion"/>
    <property type="evidence" value="ECO:0007669"/>
    <property type="project" value="TreeGrafter"/>
</dbReference>
<dbReference type="CDD" id="cd15840">
    <property type="entry name" value="SNARE_Qa"/>
    <property type="match status" value="1"/>
</dbReference>
<feature type="compositionally biased region" description="Pro residues" evidence="3">
    <location>
        <begin position="10"/>
        <end position="19"/>
    </location>
</feature>
<dbReference type="InterPro" id="IPR045242">
    <property type="entry name" value="Syntaxin"/>
</dbReference>
<keyword evidence="4" id="KW-0812">Transmembrane</keyword>
<dbReference type="GO" id="GO:0006886">
    <property type="term" value="P:intracellular protein transport"/>
    <property type="evidence" value="ECO:0007669"/>
    <property type="project" value="InterPro"/>
</dbReference>
<evidence type="ECO:0000256" key="1">
    <source>
        <dbReference type="ARBA" id="ARBA00009063"/>
    </source>
</evidence>
<reference evidence="6 7" key="1">
    <citation type="journal article" date="2019" name="PLoS Genet.">
        <title>Convergent evolution of linked mating-type loci in basidiomycete fungi.</title>
        <authorList>
            <person name="Sun S."/>
            <person name="Coelho M.A."/>
            <person name="Heitman J."/>
            <person name="Nowrousian M."/>
        </authorList>
    </citation>
    <scope>NUCLEOTIDE SEQUENCE [LARGE SCALE GENOMIC DNA]</scope>
    <source>
        <strain evidence="6 7">CBS 4282</strain>
    </source>
</reference>
<dbReference type="Pfam" id="PF14523">
    <property type="entry name" value="Syntaxin_2"/>
    <property type="match status" value="1"/>
</dbReference>
<evidence type="ECO:0000313" key="6">
    <source>
        <dbReference type="EMBL" id="TXT13772.1"/>
    </source>
</evidence>
<accession>A0A7D8Z6J2</accession>
<comment type="similarity">
    <text evidence="1 2">Belongs to the syntaxin family.</text>
</comment>